<organism evidence="2 3">
    <name type="scientific">Pseudomonas endophytica</name>
    <dbReference type="NCBI Taxonomy" id="1563157"/>
    <lineage>
        <taxon>Bacteria</taxon>
        <taxon>Pseudomonadati</taxon>
        <taxon>Pseudomonadota</taxon>
        <taxon>Gammaproteobacteria</taxon>
        <taxon>Pseudomonadales</taxon>
        <taxon>Pseudomonadaceae</taxon>
        <taxon>Pseudomonas</taxon>
    </lineage>
</organism>
<gene>
    <name evidence="2" type="ORF">AQS70_18115</name>
</gene>
<dbReference type="Proteomes" id="UP000050342">
    <property type="component" value="Unassembled WGS sequence"/>
</dbReference>
<keyword evidence="3" id="KW-1185">Reference proteome</keyword>
<comment type="caution">
    <text evidence="2">The sequence shown here is derived from an EMBL/GenBank/DDBJ whole genome shotgun (WGS) entry which is preliminary data.</text>
</comment>
<reference evidence="2 3" key="1">
    <citation type="submission" date="2015-10" db="EMBL/GenBank/DDBJ databases">
        <title>Pseudomonas helleri sp. nov. and Pseudomonas weihenstephanensis sp. nov., isolated from raw cows milk.</title>
        <authorList>
            <person name="Von Neubeck M."/>
            <person name="Huptas C."/>
            <person name="Wenning M."/>
            <person name="Scherer S."/>
        </authorList>
    </citation>
    <scope>NUCLEOTIDE SEQUENCE [LARGE SCALE GENOMIC DNA]</scope>
    <source>
        <strain evidence="2 3">BSTT44</strain>
    </source>
</reference>
<evidence type="ECO:0000313" key="3">
    <source>
        <dbReference type="Proteomes" id="UP000050342"/>
    </source>
</evidence>
<proteinExistence type="predicted"/>
<dbReference type="Pfam" id="PF24731">
    <property type="entry name" value="DUF7683"/>
    <property type="match status" value="1"/>
</dbReference>
<sequence length="76" mass="8980">MKYVIEVFDKSTELLIYEFLIPARNDEDVKEIMAWTTEQQGWEGYDLRADQLEALEKLVNEKFDTLAFDFQLTVNA</sequence>
<dbReference type="InterPro" id="IPR056100">
    <property type="entry name" value="DUF7683"/>
</dbReference>
<protein>
    <recommendedName>
        <fullName evidence="1">DUF7683 domain-containing protein</fullName>
    </recommendedName>
</protein>
<name>A0A0Q0YR62_9PSED</name>
<dbReference type="EMBL" id="LLWH01000240">
    <property type="protein sequence ID" value="KQB51473.1"/>
    <property type="molecule type" value="Genomic_DNA"/>
</dbReference>
<dbReference type="STRING" id="1563157.AQS70_18115"/>
<accession>A0A0Q0YR62</accession>
<dbReference type="AlphaFoldDB" id="A0A0Q0YR62"/>
<dbReference type="OrthoDB" id="6903768at2"/>
<dbReference type="RefSeq" id="WP_055105011.1">
    <property type="nucleotide sequence ID" value="NZ_LLWH01000240.1"/>
</dbReference>
<feature type="domain" description="DUF7683" evidence="1">
    <location>
        <begin position="2"/>
        <end position="73"/>
    </location>
</feature>
<evidence type="ECO:0000259" key="1">
    <source>
        <dbReference type="Pfam" id="PF24731"/>
    </source>
</evidence>
<evidence type="ECO:0000313" key="2">
    <source>
        <dbReference type="EMBL" id="KQB51473.1"/>
    </source>
</evidence>